<dbReference type="AlphaFoldDB" id="A0A0E9S9Q6"/>
<evidence type="ECO:0000256" key="1">
    <source>
        <dbReference type="SAM" id="Phobius"/>
    </source>
</evidence>
<name>A0A0E9S9Q6_ANGAN</name>
<organism evidence="2">
    <name type="scientific">Anguilla anguilla</name>
    <name type="common">European freshwater eel</name>
    <name type="synonym">Muraena anguilla</name>
    <dbReference type="NCBI Taxonomy" id="7936"/>
    <lineage>
        <taxon>Eukaryota</taxon>
        <taxon>Metazoa</taxon>
        <taxon>Chordata</taxon>
        <taxon>Craniata</taxon>
        <taxon>Vertebrata</taxon>
        <taxon>Euteleostomi</taxon>
        <taxon>Actinopterygii</taxon>
        <taxon>Neopterygii</taxon>
        <taxon>Teleostei</taxon>
        <taxon>Anguilliformes</taxon>
        <taxon>Anguillidae</taxon>
        <taxon>Anguilla</taxon>
    </lineage>
</organism>
<evidence type="ECO:0000313" key="2">
    <source>
        <dbReference type="EMBL" id="JAH37410.1"/>
    </source>
</evidence>
<keyword evidence="1" id="KW-1133">Transmembrane helix</keyword>
<reference evidence="2" key="2">
    <citation type="journal article" date="2015" name="Fish Shellfish Immunol.">
        <title>Early steps in the European eel (Anguilla anguilla)-Vibrio vulnificus interaction in the gills: Role of the RtxA13 toxin.</title>
        <authorList>
            <person name="Callol A."/>
            <person name="Pajuelo D."/>
            <person name="Ebbesson L."/>
            <person name="Teles M."/>
            <person name="MacKenzie S."/>
            <person name="Amaro C."/>
        </authorList>
    </citation>
    <scope>NUCLEOTIDE SEQUENCE</scope>
</reference>
<proteinExistence type="predicted"/>
<dbReference type="EMBL" id="GBXM01107272">
    <property type="protein sequence ID" value="JAH01305.1"/>
    <property type="molecule type" value="Transcribed_RNA"/>
</dbReference>
<dbReference type="EMBL" id="GBXM01071167">
    <property type="protein sequence ID" value="JAH37410.1"/>
    <property type="molecule type" value="Transcribed_RNA"/>
</dbReference>
<feature type="transmembrane region" description="Helical" evidence="1">
    <location>
        <begin position="26"/>
        <end position="51"/>
    </location>
</feature>
<reference evidence="2" key="1">
    <citation type="submission" date="2014-11" db="EMBL/GenBank/DDBJ databases">
        <authorList>
            <person name="Amaro Gonzalez C."/>
        </authorList>
    </citation>
    <scope>NUCLEOTIDE SEQUENCE</scope>
</reference>
<keyword evidence="1" id="KW-0812">Transmembrane</keyword>
<keyword evidence="1" id="KW-0472">Membrane</keyword>
<protein>
    <submittedName>
        <fullName evidence="2">Uncharacterized protein</fullName>
    </submittedName>
</protein>
<sequence length="52" mass="5906">MYVCIFMTRGKECTAKSARHTWNMGWIILNILSVGVVQLDSLIASSISFHYL</sequence>
<accession>A0A0E9S9Q6</accession>